<comment type="caution">
    <text evidence="6">The sequence shown here is derived from an EMBL/GenBank/DDBJ whole genome shotgun (WGS) entry which is preliminary data.</text>
</comment>
<comment type="similarity">
    <text evidence="1">Belongs to the N-acetylmuramoyl-L-alanine amidase 2 family.</text>
</comment>
<dbReference type="EMBL" id="JAVDYE010000001">
    <property type="protein sequence ID" value="MDR7382836.1"/>
    <property type="molecule type" value="Genomic_DNA"/>
</dbReference>
<organism evidence="6 7">
    <name type="scientific">Promicromonospora iranensis</name>
    <dbReference type="NCBI Taxonomy" id="1105144"/>
    <lineage>
        <taxon>Bacteria</taxon>
        <taxon>Bacillati</taxon>
        <taxon>Actinomycetota</taxon>
        <taxon>Actinomycetes</taxon>
        <taxon>Micrococcales</taxon>
        <taxon>Promicromonosporaceae</taxon>
        <taxon>Promicromonospora</taxon>
    </lineage>
</organism>
<evidence type="ECO:0000313" key="7">
    <source>
        <dbReference type="Proteomes" id="UP001183585"/>
    </source>
</evidence>
<name>A0ABU2CNB6_9MICO</name>
<keyword evidence="3" id="KW-0732">Signal</keyword>
<dbReference type="SUPFAM" id="SSF55846">
    <property type="entry name" value="N-acetylmuramoyl-L-alanine amidase-like"/>
    <property type="match status" value="1"/>
</dbReference>
<proteinExistence type="inferred from homology"/>
<evidence type="ECO:0000259" key="5">
    <source>
        <dbReference type="SMART" id="SM00701"/>
    </source>
</evidence>
<evidence type="ECO:0008006" key="8">
    <source>
        <dbReference type="Google" id="ProtNLM"/>
    </source>
</evidence>
<evidence type="ECO:0000256" key="1">
    <source>
        <dbReference type="ARBA" id="ARBA00007553"/>
    </source>
</evidence>
<evidence type="ECO:0000256" key="3">
    <source>
        <dbReference type="SAM" id="SignalP"/>
    </source>
</evidence>
<dbReference type="CDD" id="cd06583">
    <property type="entry name" value="PGRP"/>
    <property type="match status" value="1"/>
</dbReference>
<sequence>MVGRAIILGAAPAIMLGGAVAPSAAAQTPSFEPEGRSAPAAPEDSALPDAGTTEATVETVAVAAAPAAETERVADVTKAAPAARAAAAEHSTVADGEVVLDTTDDAGRIAGEVAAPAGFQTVGASWPAAIDAEVPELQVRAQAEDGTWGQWTHLEKSSDVPDGEQLEFLSAPVHVGEAVAVQVATVDKAASVPEGIRLTLVTSEQVQTVAATTSGAVEASAATNAPTIVTRAEWGAAPPRPIDDCPPAGGDGVPGTTWGAADRLDGAVVHHTVNPNDYATVAEAMQLIRNDQAYHQNSHGWCDIGYNFLVDKWGNIYEGAQGSIEDPIIGAHAGGFNTRTVGVSMVGTYTNVAPSAAQKDGVAQIAGYRLSQYGANPAESATFTSAGLTSGGRYGAGEQVVLPRVFGHRDTHRTECPGDMGYPQLASIRNAAAAYAEEYTEVAEQYTNFVQAVYKDSLGREATTAEIEGWEYRVSVNGQGDLADAMATSNNYRTARIIAAFQDTLGYTPSDAQVDSHIAGVRNGTRTIDEAEPFLMGTSTYYRHVGGTDRAYITALYEHILHRAPTASQLDHWVPRLSTLGRAGVVDALWRNRSAVQVRVVATYQHYLNETPSDSTTTFWVDTLTNNASKDEATLRRSILVTSRYLAYADSRY</sequence>
<dbReference type="PANTHER" id="PTHR11022:SF41">
    <property type="entry name" value="PEPTIDOGLYCAN-RECOGNITION PROTEIN LC-RELATED"/>
    <property type="match status" value="1"/>
</dbReference>
<dbReference type="Pfam" id="PF01510">
    <property type="entry name" value="Amidase_2"/>
    <property type="match status" value="1"/>
</dbReference>
<feature type="domain" description="N-acetylmuramoyl-L-alanine amidase" evidence="4">
    <location>
        <begin position="253"/>
        <end position="418"/>
    </location>
</feature>
<feature type="domain" description="Peptidoglycan recognition protein family" evidence="5">
    <location>
        <begin position="226"/>
        <end position="388"/>
    </location>
</feature>
<dbReference type="PANTHER" id="PTHR11022">
    <property type="entry name" value="PEPTIDOGLYCAN RECOGNITION PROTEIN"/>
    <property type="match status" value="1"/>
</dbReference>
<dbReference type="SMART" id="SM00701">
    <property type="entry name" value="PGRP"/>
    <property type="match status" value="1"/>
</dbReference>
<dbReference type="InterPro" id="IPR015510">
    <property type="entry name" value="PGRP"/>
</dbReference>
<dbReference type="SMART" id="SM00644">
    <property type="entry name" value="Ami_2"/>
    <property type="match status" value="1"/>
</dbReference>
<reference evidence="6 7" key="1">
    <citation type="submission" date="2023-07" db="EMBL/GenBank/DDBJ databases">
        <title>Sequencing the genomes of 1000 actinobacteria strains.</title>
        <authorList>
            <person name="Klenk H.-P."/>
        </authorList>
    </citation>
    <scope>NUCLEOTIDE SEQUENCE [LARGE SCALE GENOMIC DNA]</scope>
    <source>
        <strain evidence="6 7">DSM 45554</strain>
    </source>
</reference>
<dbReference type="RefSeq" id="WP_274991602.1">
    <property type="nucleotide sequence ID" value="NZ_JAJQQP010000001.1"/>
</dbReference>
<accession>A0ABU2CNB6</accession>
<evidence type="ECO:0000313" key="6">
    <source>
        <dbReference type="EMBL" id="MDR7382836.1"/>
    </source>
</evidence>
<feature type="region of interest" description="Disordered" evidence="2">
    <location>
        <begin position="26"/>
        <end position="53"/>
    </location>
</feature>
<feature type="signal peptide" evidence="3">
    <location>
        <begin position="1"/>
        <end position="25"/>
    </location>
</feature>
<dbReference type="InterPro" id="IPR006619">
    <property type="entry name" value="PGRP_domain_met/bac"/>
</dbReference>
<feature type="chain" id="PRO_5047533340" description="N-acetylmuramoyl-L-alanine amidase" evidence="3">
    <location>
        <begin position="26"/>
        <end position="653"/>
    </location>
</feature>
<dbReference type="InterPro" id="IPR002502">
    <property type="entry name" value="Amidase_domain"/>
</dbReference>
<dbReference type="InterPro" id="IPR036505">
    <property type="entry name" value="Amidase/PGRP_sf"/>
</dbReference>
<protein>
    <recommendedName>
        <fullName evidence="8">N-acetylmuramoyl-L-alanine amidase</fullName>
    </recommendedName>
</protein>
<gene>
    <name evidence="6" type="ORF">J2S48_002351</name>
</gene>
<evidence type="ECO:0000256" key="2">
    <source>
        <dbReference type="SAM" id="MobiDB-lite"/>
    </source>
</evidence>
<dbReference type="Gene3D" id="3.40.80.10">
    <property type="entry name" value="Peptidoglycan recognition protein-like"/>
    <property type="match status" value="1"/>
</dbReference>
<keyword evidence="7" id="KW-1185">Reference proteome</keyword>
<evidence type="ECO:0000259" key="4">
    <source>
        <dbReference type="SMART" id="SM00644"/>
    </source>
</evidence>
<dbReference type="Proteomes" id="UP001183585">
    <property type="component" value="Unassembled WGS sequence"/>
</dbReference>